<dbReference type="AlphaFoldDB" id="A0A6H9YUT7"/>
<sequence length="302" mass="33201">MTSDGGDCQGKIHQDLPFPYNQDMSSVITHLDRRSPSSRHRLANDPVTSAYLVAAIRLASRHLGPDSERTPTDPEDENSITRPLLSFLSQRAVVAEVANNPPPFPKQGTVGAMRDRWKSQSDFLADLIQFVLWHGHHAADYSRKMAAGAEDLFAGPDFVSAVHSLAYLNMRDAINLPGSRLRYAAMITAEGDKVITEGIRGGYATFLEPWKEIYRAMARARGLQLRPGVEIDDFANLLAAIVDGLTLRSIANPSNDLVDHKQKQTLLGVGALALLYSIFERMDEADGMSLEEAVNARIYGAN</sequence>
<accession>A0A6H9YUT7</accession>
<comment type="caution">
    <text evidence="1">The sequence shown here is derived from an EMBL/GenBank/DDBJ whole genome shotgun (WGS) entry which is preliminary data.</text>
</comment>
<evidence type="ECO:0000313" key="2">
    <source>
        <dbReference type="Proteomes" id="UP000468735"/>
    </source>
</evidence>
<dbReference type="RefSeq" id="WP_151561064.1">
    <property type="nucleotide sequence ID" value="NZ_WBMT01000007.1"/>
</dbReference>
<evidence type="ECO:0000313" key="1">
    <source>
        <dbReference type="EMBL" id="KAB2348335.1"/>
    </source>
</evidence>
<reference evidence="1 2" key="1">
    <citation type="submission" date="2019-09" db="EMBL/GenBank/DDBJ databases">
        <title>Actinomadura physcomitrii sp. nov., a novel actinomycete isolated from moss [Physcomitrium sphaericum (Ludw) Fuernr].</title>
        <authorList>
            <person name="Zhuang X."/>
            <person name="Liu C."/>
        </authorList>
    </citation>
    <scope>NUCLEOTIDE SEQUENCE [LARGE SCALE GENOMIC DNA]</scope>
    <source>
        <strain evidence="1 2">HMC1</strain>
    </source>
</reference>
<name>A0A6H9YUT7_9ACTN</name>
<protein>
    <recommendedName>
        <fullName evidence="3">TetR/AcrR family transcriptional regulator</fullName>
    </recommendedName>
</protein>
<proteinExistence type="predicted"/>
<gene>
    <name evidence="1" type="ORF">F8566_16160</name>
</gene>
<keyword evidence="2" id="KW-1185">Reference proteome</keyword>
<organism evidence="1 2">
    <name type="scientific">Actinomadura rudentiformis</name>
    <dbReference type="NCBI Taxonomy" id="359158"/>
    <lineage>
        <taxon>Bacteria</taxon>
        <taxon>Bacillati</taxon>
        <taxon>Actinomycetota</taxon>
        <taxon>Actinomycetes</taxon>
        <taxon>Streptosporangiales</taxon>
        <taxon>Thermomonosporaceae</taxon>
        <taxon>Actinomadura</taxon>
    </lineage>
</organism>
<evidence type="ECO:0008006" key="3">
    <source>
        <dbReference type="Google" id="ProtNLM"/>
    </source>
</evidence>
<dbReference type="OrthoDB" id="4964763at2"/>
<dbReference type="EMBL" id="WBMT01000007">
    <property type="protein sequence ID" value="KAB2348335.1"/>
    <property type="molecule type" value="Genomic_DNA"/>
</dbReference>
<dbReference type="Proteomes" id="UP000468735">
    <property type="component" value="Unassembled WGS sequence"/>
</dbReference>
<dbReference type="Gene3D" id="1.10.357.10">
    <property type="entry name" value="Tetracycline Repressor, domain 2"/>
    <property type="match status" value="1"/>
</dbReference>